<proteinExistence type="inferred from homology"/>
<evidence type="ECO:0000313" key="8">
    <source>
        <dbReference type="EMBL" id="KEK20661.1"/>
    </source>
</evidence>
<evidence type="ECO:0000256" key="6">
    <source>
        <dbReference type="ARBA" id="ARBA00023136"/>
    </source>
</evidence>
<comment type="similarity">
    <text evidence="2">Belongs to the FliN/MopA/SpaO family.</text>
</comment>
<accession>A0A073K274</accession>
<name>A0A073K274_9BACI</name>
<organism evidence="8 9">
    <name type="scientific">Bacillus manliponensis</name>
    <dbReference type="NCBI Taxonomy" id="574376"/>
    <lineage>
        <taxon>Bacteria</taxon>
        <taxon>Bacillati</taxon>
        <taxon>Bacillota</taxon>
        <taxon>Bacilli</taxon>
        <taxon>Bacillales</taxon>
        <taxon>Bacillaceae</taxon>
        <taxon>Bacillus</taxon>
        <taxon>Bacillus cereus group</taxon>
    </lineage>
</organism>
<keyword evidence="8" id="KW-0966">Cell projection</keyword>
<keyword evidence="8" id="KW-0282">Flagellum</keyword>
<dbReference type="NCBIfam" id="NF005276">
    <property type="entry name" value="PRK06788.1"/>
    <property type="match status" value="1"/>
</dbReference>
<reference evidence="8 9" key="1">
    <citation type="submission" date="2014-06" db="EMBL/GenBank/DDBJ databases">
        <title>Draft genome sequence of Bacillus manliponensis JCM 15802 (MCCC 1A00708).</title>
        <authorList>
            <person name="Lai Q."/>
            <person name="Liu Y."/>
            <person name="Shao Z."/>
        </authorList>
    </citation>
    <scope>NUCLEOTIDE SEQUENCE [LARGE SCALE GENOMIC DNA]</scope>
    <source>
        <strain evidence="8 9">JCM 15802</strain>
    </source>
</reference>
<comment type="subcellular location">
    <subcellularLocation>
        <location evidence="1">Cell membrane</location>
        <topology evidence="1">Peripheral membrane protein</topology>
        <orientation evidence="1">Cytoplasmic side</orientation>
    </subcellularLocation>
</comment>
<dbReference type="InterPro" id="IPR051469">
    <property type="entry name" value="FliN/MopA/SpaO"/>
</dbReference>
<evidence type="ECO:0000256" key="1">
    <source>
        <dbReference type="ARBA" id="ARBA00004413"/>
    </source>
</evidence>
<dbReference type="eggNOG" id="COG1886">
    <property type="taxonomic scope" value="Bacteria"/>
</dbReference>
<dbReference type="PRINTS" id="PR00956">
    <property type="entry name" value="FLGMOTORFLIN"/>
</dbReference>
<keyword evidence="9" id="KW-1185">Reference proteome</keyword>
<dbReference type="Pfam" id="PF01052">
    <property type="entry name" value="FliMN_C"/>
    <property type="match status" value="1"/>
</dbReference>
<dbReference type="InterPro" id="IPR001543">
    <property type="entry name" value="FliN-like_C"/>
</dbReference>
<dbReference type="AlphaFoldDB" id="A0A073K274"/>
<dbReference type="InterPro" id="IPR036429">
    <property type="entry name" value="SpoA-like_sf"/>
</dbReference>
<dbReference type="RefSeq" id="WP_034636936.1">
    <property type="nucleotide sequence ID" value="NZ_CBCSJC010000020.1"/>
</dbReference>
<evidence type="ECO:0000259" key="7">
    <source>
        <dbReference type="Pfam" id="PF01052"/>
    </source>
</evidence>
<keyword evidence="4" id="KW-0145">Chemotaxis</keyword>
<dbReference type="OrthoDB" id="2363023at2"/>
<protein>
    <submittedName>
        <fullName evidence="8">Flagellar motor switch protein</fullName>
    </submittedName>
</protein>
<dbReference type="Proteomes" id="UP000027822">
    <property type="component" value="Unassembled WGS sequence"/>
</dbReference>
<dbReference type="SUPFAM" id="SSF101801">
    <property type="entry name" value="Surface presentation of antigens (SPOA)"/>
    <property type="match status" value="1"/>
</dbReference>
<dbReference type="GO" id="GO:0005886">
    <property type="term" value="C:plasma membrane"/>
    <property type="evidence" value="ECO:0007669"/>
    <property type="project" value="UniProtKB-SubCell"/>
</dbReference>
<evidence type="ECO:0000256" key="2">
    <source>
        <dbReference type="ARBA" id="ARBA00009226"/>
    </source>
</evidence>
<keyword evidence="8" id="KW-0969">Cilium</keyword>
<keyword evidence="6" id="KW-0472">Membrane</keyword>
<dbReference type="PANTHER" id="PTHR43484">
    <property type="match status" value="1"/>
</dbReference>
<keyword evidence="5" id="KW-0283">Flagellar rotation</keyword>
<dbReference type="GO" id="GO:0071973">
    <property type="term" value="P:bacterial-type flagellum-dependent cell motility"/>
    <property type="evidence" value="ECO:0007669"/>
    <property type="project" value="InterPro"/>
</dbReference>
<dbReference type="STRING" id="574376.BAMA_14725"/>
<feature type="domain" description="Flagellar motor switch protein FliN-like C-terminal" evidence="7">
    <location>
        <begin position="30"/>
        <end position="99"/>
    </location>
</feature>
<dbReference type="GO" id="GO:0006935">
    <property type="term" value="P:chemotaxis"/>
    <property type="evidence" value="ECO:0007669"/>
    <property type="project" value="UniProtKB-KW"/>
</dbReference>
<evidence type="ECO:0000313" key="9">
    <source>
        <dbReference type="Proteomes" id="UP000027822"/>
    </source>
</evidence>
<keyword evidence="3" id="KW-1003">Cell membrane</keyword>
<gene>
    <name evidence="8" type="ORF">BAMA_14725</name>
</gene>
<dbReference type="Gene3D" id="2.30.330.10">
    <property type="entry name" value="SpoA-like"/>
    <property type="match status" value="1"/>
</dbReference>
<sequence length="117" mass="12719">MKHEVSPVSLVDLGQYQNEREPVEKAHIDTVSDISIELGVKLGKASIKLGDVKSLKVGDVLEVQKNLGHKVDVYLSDMKAGIGEAIVMDENFGIIISEIHADKKKAVLAAALQQENE</sequence>
<evidence type="ECO:0000256" key="4">
    <source>
        <dbReference type="ARBA" id="ARBA00022500"/>
    </source>
</evidence>
<dbReference type="GO" id="GO:0003774">
    <property type="term" value="F:cytoskeletal motor activity"/>
    <property type="evidence" value="ECO:0007669"/>
    <property type="project" value="InterPro"/>
</dbReference>
<comment type="caution">
    <text evidence="8">The sequence shown here is derived from an EMBL/GenBank/DDBJ whole genome shotgun (WGS) entry which is preliminary data.</text>
</comment>
<evidence type="ECO:0000256" key="5">
    <source>
        <dbReference type="ARBA" id="ARBA00022779"/>
    </source>
</evidence>
<dbReference type="EMBL" id="JOTN01000003">
    <property type="protein sequence ID" value="KEK20661.1"/>
    <property type="molecule type" value="Genomic_DNA"/>
</dbReference>
<dbReference type="PANTHER" id="PTHR43484:SF1">
    <property type="entry name" value="FLAGELLAR MOTOR SWITCH PROTEIN FLIN"/>
    <property type="match status" value="1"/>
</dbReference>
<evidence type="ECO:0000256" key="3">
    <source>
        <dbReference type="ARBA" id="ARBA00022475"/>
    </source>
</evidence>
<dbReference type="GO" id="GO:0009425">
    <property type="term" value="C:bacterial-type flagellum basal body"/>
    <property type="evidence" value="ECO:0007669"/>
    <property type="project" value="InterPro"/>
</dbReference>
<dbReference type="InterPro" id="IPR001172">
    <property type="entry name" value="FliN_T3SS_HrcQb"/>
</dbReference>